<evidence type="ECO:0000256" key="1">
    <source>
        <dbReference type="ARBA" id="ARBA00004651"/>
    </source>
</evidence>
<dbReference type="CDD" id="cd06173">
    <property type="entry name" value="MFS_MefA_like"/>
    <property type="match status" value="1"/>
</dbReference>
<feature type="transmembrane region" description="Helical" evidence="6">
    <location>
        <begin position="12"/>
        <end position="39"/>
    </location>
</feature>
<gene>
    <name evidence="7" type="ORF">HB776_07845</name>
</gene>
<reference evidence="8" key="1">
    <citation type="journal article" date="2020" name="Mol. Plant Microbe">
        <title>Rhizobial microsymbionts of the narrowly endemic Oxytropis species growing in Kamchatka are characterized by significant genetic diversity and possess a set of genes that are associated with T3SS and T6SS secretion systems and can affect the development of symbiosis.</title>
        <authorList>
            <person name="Safronova V."/>
            <person name="Guro P."/>
            <person name="Sazanova A."/>
            <person name="Kuznetsova I."/>
            <person name="Belimov A."/>
            <person name="Yakubov V."/>
            <person name="Chirak E."/>
            <person name="Afonin A."/>
            <person name="Gogolev Y."/>
            <person name="Andronov E."/>
            <person name="Tikhonovich I."/>
        </authorList>
    </citation>
    <scope>NUCLEOTIDE SEQUENCE [LARGE SCALE GENOMIC DNA]</scope>
    <source>
        <strain evidence="8">581</strain>
    </source>
</reference>
<evidence type="ECO:0000313" key="8">
    <source>
        <dbReference type="Proteomes" id="UP000515291"/>
    </source>
</evidence>
<feature type="transmembrane region" description="Helical" evidence="6">
    <location>
        <begin position="282"/>
        <end position="303"/>
    </location>
</feature>
<evidence type="ECO:0000256" key="4">
    <source>
        <dbReference type="ARBA" id="ARBA00022989"/>
    </source>
</evidence>
<proteinExistence type="predicted"/>
<feature type="transmembrane region" description="Helical" evidence="6">
    <location>
        <begin position="101"/>
        <end position="121"/>
    </location>
</feature>
<feature type="transmembrane region" description="Helical" evidence="6">
    <location>
        <begin position="348"/>
        <end position="367"/>
    </location>
</feature>
<dbReference type="Proteomes" id="UP000515291">
    <property type="component" value="Chromosome"/>
</dbReference>
<evidence type="ECO:0000256" key="3">
    <source>
        <dbReference type="ARBA" id="ARBA00022692"/>
    </source>
</evidence>
<evidence type="ECO:0000256" key="5">
    <source>
        <dbReference type="ARBA" id="ARBA00023136"/>
    </source>
</evidence>
<dbReference type="EMBL" id="CP050292">
    <property type="protein sequence ID" value="QND71158.1"/>
    <property type="molecule type" value="Genomic_DNA"/>
</dbReference>
<comment type="subcellular location">
    <subcellularLocation>
        <location evidence="1">Cell membrane</location>
        <topology evidence="1">Multi-pass membrane protein</topology>
    </subcellularLocation>
</comment>
<dbReference type="RefSeq" id="WP_184516625.1">
    <property type="nucleotide sequence ID" value="NZ_CP050292.1"/>
</dbReference>
<dbReference type="PANTHER" id="PTHR23513:SF6">
    <property type="entry name" value="MAJOR FACILITATOR SUPERFAMILY ASSOCIATED DOMAIN-CONTAINING PROTEIN"/>
    <property type="match status" value="1"/>
</dbReference>
<keyword evidence="3 6" id="KW-0812">Transmembrane</keyword>
<accession>A0A7G6TWM6</accession>
<dbReference type="Pfam" id="PF07690">
    <property type="entry name" value="MFS_1"/>
    <property type="match status" value="1"/>
</dbReference>
<keyword evidence="5 6" id="KW-0472">Membrane</keyword>
<keyword evidence="2" id="KW-1003">Cell membrane</keyword>
<evidence type="ECO:0000313" key="7">
    <source>
        <dbReference type="EMBL" id="QND71158.1"/>
    </source>
</evidence>
<feature type="transmembrane region" description="Helical" evidence="6">
    <location>
        <begin position="252"/>
        <end position="270"/>
    </location>
</feature>
<dbReference type="Gene3D" id="1.20.1250.20">
    <property type="entry name" value="MFS general substrate transporter like domains"/>
    <property type="match status" value="1"/>
</dbReference>
<protein>
    <submittedName>
        <fullName evidence="7">MFS transporter</fullName>
    </submittedName>
</protein>
<dbReference type="GO" id="GO:0005886">
    <property type="term" value="C:plasma membrane"/>
    <property type="evidence" value="ECO:0007669"/>
    <property type="project" value="UniProtKB-SubCell"/>
</dbReference>
<feature type="transmembrane region" description="Helical" evidence="6">
    <location>
        <begin position="218"/>
        <end position="240"/>
    </location>
</feature>
<dbReference type="GO" id="GO:0022857">
    <property type="term" value="F:transmembrane transporter activity"/>
    <property type="evidence" value="ECO:0007669"/>
    <property type="project" value="InterPro"/>
</dbReference>
<keyword evidence="4 6" id="KW-1133">Transmembrane helix</keyword>
<feature type="transmembrane region" description="Helical" evidence="6">
    <location>
        <begin position="309"/>
        <end position="328"/>
    </location>
</feature>
<dbReference type="InterPro" id="IPR011701">
    <property type="entry name" value="MFS"/>
</dbReference>
<dbReference type="PANTHER" id="PTHR23513">
    <property type="entry name" value="INTEGRAL MEMBRANE EFFLUX PROTEIN-RELATED"/>
    <property type="match status" value="1"/>
</dbReference>
<organism evidence="7 8">
    <name type="scientific">Tardiphaga robiniae</name>
    <dbReference type="NCBI Taxonomy" id="943830"/>
    <lineage>
        <taxon>Bacteria</taxon>
        <taxon>Pseudomonadati</taxon>
        <taxon>Pseudomonadota</taxon>
        <taxon>Alphaproteobacteria</taxon>
        <taxon>Hyphomicrobiales</taxon>
        <taxon>Nitrobacteraceae</taxon>
        <taxon>Tardiphaga</taxon>
    </lineage>
</organism>
<feature type="transmembrane region" description="Helical" evidence="6">
    <location>
        <begin position="45"/>
        <end position="69"/>
    </location>
</feature>
<feature type="transmembrane region" description="Helical" evidence="6">
    <location>
        <begin position="373"/>
        <end position="394"/>
    </location>
</feature>
<feature type="transmembrane region" description="Helical" evidence="6">
    <location>
        <begin position="168"/>
        <end position="187"/>
    </location>
</feature>
<name>A0A7G6TWM6_9BRAD</name>
<dbReference type="KEGG" id="trb:HB776_07845"/>
<dbReference type="AlphaFoldDB" id="A0A7G6TWM6"/>
<evidence type="ECO:0000256" key="6">
    <source>
        <dbReference type="SAM" id="Phobius"/>
    </source>
</evidence>
<sequence>MLSVLANRVYRHLFAAQVIALIGTGMMTVALGLLAFKIAGDKAGAVLGTALAIKMIAYVGVAPVVGGFANLLPRRAFLVSMDLTRAAVALALPFVDQVWQVYLLIFVLQLASAAFTPTFQATIPDVLPDEAQYTRALSLSRLAYDMESLVSPILAAALLTVITFNLLFVGTVIGFFCSAALVLSVTIPQPQASERKRGIYDNTTRGIRIYLATPRLRGLLALNLSVAAAGAMVIVNTVVLVRGMLQGSDTDVAIALACFGGGSMMAALLLPRLLDRVPDRPVMLSAAGLLAAALLCFALLVSTSVTKEWVWPGLLSTWAVLGVAYSAVMTPSGRLLRRSAHAADRPALFAAQFALSHACWLLTYPLAGWLGSAAGLVPTLLVLSAITFSGVLLARTVWPVSDDDVVPHRHPDLPSDHPHVHGEHAGHAHAFVIDDLHHRWP</sequence>
<evidence type="ECO:0000256" key="2">
    <source>
        <dbReference type="ARBA" id="ARBA00022475"/>
    </source>
</evidence>
<dbReference type="InterPro" id="IPR036259">
    <property type="entry name" value="MFS_trans_sf"/>
</dbReference>
<dbReference type="SUPFAM" id="SSF103473">
    <property type="entry name" value="MFS general substrate transporter"/>
    <property type="match status" value="1"/>
</dbReference>